<evidence type="ECO:0000256" key="1">
    <source>
        <dbReference type="SAM" id="MobiDB-lite"/>
    </source>
</evidence>
<feature type="compositionally biased region" description="Pro residues" evidence="1">
    <location>
        <begin position="96"/>
        <end position="107"/>
    </location>
</feature>
<accession>A0A139A6F1</accession>
<reference evidence="2 3" key="1">
    <citation type="journal article" date="2015" name="Genome Biol. Evol.">
        <title>Phylogenomic analyses indicate that early fungi evolved digesting cell walls of algal ancestors of land plants.</title>
        <authorList>
            <person name="Chang Y."/>
            <person name="Wang S."/>
            <person name="Sekimoto S."/>
            <person name="Aerts A.L."/>
            <person name="Choi C."/>
            <person name="Clum A."/>
            <person name="LaButti K.M."/>
            <person name="Lindquist E.A."/>
            <person name="Yee Ngan C."/>
            <person name="Ohm R.A."/>
            <person name="Salamov A.A."/>
            <person name="Grigoriev I.V."/>
            <person name="Spatafora J.W."/>
            <person name="Berbee M.L."/>
        </authorList>
    </citation>
    <scope>NUCLEOTIDE SEQUENCE [LARGE SCALE GENOMIC DNA]</scope>
    <source>
        <strain evidence="2 3">JEL478</strain>
    </source>
</reference>
<evidence type="ECO:0000313" key="2">
    <source>
        <dbReference type="EMBL" id="KXS12377.1"/>
    </source>
</evidence>
<protein>
    <submittedName>
        <fullName evidence="2">Uncharacterized protein</fullName>
    </submittedName>
</protein>
<dbReference type="InterPro" id="IPR021475">
    <property type="entry name" value="Pants/Emi1-like"/>
</dbReference>
<organism evidence="2 3">
    <name type="scientific">Gonapodya prolifera (strain JEL478)</name>
    <name type="common">Monoblepharis prolifera</name>
    <dbReference type="NCBI Taxonomy" id="1344416"/>
    <lineage>
        <taxon>Eukaryota</taxon>
        <taxon>Fungi</taxon>
        <taxon>Fungi incertae sedis</taxon>
        <taxon>Chytridiomycota</taxon>
        <taxon>Chytridiomycota incertae sedis</taxon>
        <taxon>Monoblepharidomycetes</taxon>
        <taxon>Monoblepharidales</taxon>
        <taxon>Gonapodyaceae</taxon>
        <taxon>Gonapodya</taxon>
    </lineage>
</organism>
<sequence>MAQSNGQEGLLSCSVWDAFDRLQMCYAVIPQMRSFYRHGKRKDCSHYRSEFAFCSRVRAMNSEDAQKALQEHERERQVRNSTGRPSVGTIWELRDPPPPNFPPRPDA</sequence>
<name>A0A139A6F1_GONPJ</name>
<proteinExistence type="predicted"/>
<dbReference type="EMBL" id="KQ965788">
    <property type="protein sequence ID" value="KXS12377.1"/>
    <property type="molecule type" value="Genomic_DNA"/>
</dbReference>
<dbReference type="PANTHER" id="PTHR28052">
    <property type="entry name" value="UPF0545 PROTEIN C22ORF39"/>
    <property type="match status" value="1"/>
</dbReference>
<gene>
    <name evidence="2" type="ORF">M427DRAFT_59535</name>
</gene>
<dbReference type="PANTHER" id="PTHR28052:SF1">
    <property type="entry name" value="UPF0545 PROTEIN C22ORF39"/>
    <property type="match status" value="1"/>
</dbReference>
<keyword evidence="3" id="KW-1185">Reference proteome</keyword>
<dbReference type="OrthoDB" id="2017405at2759"/>
<dbReference type="Proteomes" id="UP000070544">
    <property type="component" value="Unassembled WGS sequence"/>
</dbReference>
<dbReference type="STRING" id="1344416.A0A139A6F1"/>
<evidence type="ECO:0000313" key="3">
    <source>
        <dbReference type="Proteomes" id="UP000070544"/>
    </source>
</evidence>
<dbReference type="OMA" id="EADWSTH"/>
<dbReference type="Pfam" id="PF11326">
    <property type="entry name" value="PANTS-like"/>
    <property type="match status" value="1"/>
</dbReference>
<dbReference type="AlphaFoldDB" id="A0A139A6F1"/>
<feature type="region of interest" description="Disordered" evidence="1">
    <location>
        <begin position="64"/>
        <end position="107"/>
    </location>
</feature>
<feature type="compositionally biased region" description="Basic and acidic residues" evidence="1">
    <location>
        <begin position="64"/>
        <end position="78"/>
    </location>
</feature>